<feature type="chain" id="PRO_5020584100" evidence="1">
    <location>
        <begin position="25"/>
        <end position="696"/>
    </location>
</feature>
<proteinExistence type="predicted"/>
<keyword evidence="1" id="KW-0732">Signal</keyword>
<gene>
    <name evidence="2" type="ORF">E7747_05750</name>
</gene>
<keyword evidence="3" id="KW-1185">Reference proteome</keyword>
<evidence type="ECO:0000313" key="3">
    <source>
        <dbReference type="Proteomes" id="UP000297149"/>
    </source>
</evidence>
<name>A0A4P7W1P4_9BACT</name>
<organism evidence="2 3">
    <name type="scientific">Duncaniella dubosii</name>
    <dbReference type="NCBI Taxonomy" id="2518971"/>
    <lineage>
        <taxon>Bacteria</taxon>
        <taxon>Pseudomonadati</taxon>
        <taxon>Bacteroidota</taxon>
        <taxon>Bacteroidia</taxon>
        <taxon>Bacteroidales</taxon>
        <taxon>Muribaculaceae</taxon>
        <taxon>Duncaniella</taxon>
    </lineage>
</organism>
<protein>
    <submittedName>
        <fullName evidence="2">Uncharacterized protein</fullName>
    </submittedName>
</protein>
<dbReference type="RefSeq" id="WP_136414687.1">
    <property type="nucleotide sequence ID" value="NZ_CP039396.1"/>
</dbReference>
<dbReference type="AlphaFoldDB" id="A0A4P7W1P4"/>
<dbReference type="Gene3D" id="3.20.20.80">
    <property type="entry name" value="Glycosidases"/>
    <property type="match status" value="1"/>
</dbReference>
<evidence type="ECO:0000256" key="1">
    <source>
        <dbReference type="SAM" id="SignalP"/>
    </source>
</evidence>
<evidence type="ECO:0000313" key="2">
    <source>
        <dbReference type="EMBL" id="QCD41831.1"/>
    </source>
</evidence>
<dbReference type="EMBL" id="CP039396">
    <property type="protein sequence ID" value="QCD41831.1"/>
    <property type="molecule type" value="Genomic_DNA"/>
</dbReference>
<reference evidence="3" key="1">
    <citation type="submission" date="2019-02" db="EMBL/GenBank/DDBJ databases">
        <title>Isolation and identification of novel species under the genus Muribaculum.</title>
        <authorList>
            <person name="Miyake S."/>
            <person name="Ding Y."/>
            <person name="Low A."/>
            <person name="Soh M."/>
            <person name="Seedorf H."/>
        </authorList>
    </citation>
    <scope>NUCLEOTIDE SEQUENCE [LARGE SCALE GENOMIC DNA]</scope>
    <source>
        <strain evidence="3">H5</strain>
    </source>
</reference>
<dbReference type="Proteomes" id="UP000297149">
    <property type="component" value="Chromosome"/>
</dbReference>
<feature type="signal peptide" evidence="1">
    <location>
        <begin position="1"/>
        <end position="24"/>
    </location>
</feature>
<dbReference type="KEGG" id="ddb:E7747_05750"/>
<sequence length="696" mass="80341">MTHRGFIYNAVAAIALALPSTLSADMDVIDLYPDTWVAIDGIDRVMPTSEDCPLRTDKKRTVGIFYVSWHYDWFYTNFKSPYASDVTNILQEDPNARLDYNHRLWTHEFAYHWGEPELGYFTSCDPYVIRKDISMLTDAGVDVLILDCTNGVCYVDEWNALLSVMTDMKKEGNVVPKVCFWGYNNEVAKRLYDIYEYYYLGERYKDLWFYWDGKPLLLYNEEADYPQSMRDFFTLRHMWWGYYSTNGKRYVGTEDHWSFGYDMHDPQVKALAPAERASLHNGRYEQMAVTPAQHASTMVGKSWTLASGEPTLNEYDLPRKKFLNKKWIDNPEYYGFYFNERWDEALSVDPDFIYINDWNEWIAGQFPTPDGVNFMGRQSNYHFVDQYNAEFNRTIQPMKGGGTDNYYMQMVDGIRRYKGVREAPVASVAANLDINSDFSLWNRVEETFYDTPGDVTHRDYTGYGGNKYHNTSGRNDILISKVNVNGGKISFYVETASSLTPYTDPNWMLLFVNTDCDFKTGWHGFDFLINKEFESDTMSYVMKWDTASSQWVKSGLAEFRTEENRLVIEMPMSALGMTESEKGNFYFKWADNPEDIEDPISLCVNGDTAPNRRFCYNYRWDYASTMIEDLCEAKDNFCATSLDGNRLYIESGGNFSVSNVLGLVMASGSGSQTVTLPSAGIYIVTSLGRSVKVLVR</sequence>
<accession>A0A4P7W1P4</accession>